<proteinExistence type="predicted"/>
<evidence type="ECO:0000313" key="1">
    <source>
        <dbReference type="EMBL" id="JAT07577.1"/>
    </source>
</evidence>
<feature type="non-terminal residue" evidence="1">
    <location>
        <position position="1"/>
    </location>
</feature>
<gene>
    <name evidence="1" type="ORF">g.1129</name>
</gene>
<feature type="non-terminal residue" evidence="1">
    <location>
        <position position="146"/>
    </location>
</feature>
<sequence>DHHAQLDSISLSVSPQHTNLKLKTCRFFSSNNISIFTNLLRRESWKEMVAGRDVSEKFDGFLSAVEFSFSIAFPEKTSKVRTRKYCGRIKLDEDLKNLRDRMLFLYSLSRDLDSTHPLKRSFIDLRKEFRRRVHSAKAAAITSHLQ</sequence>
<reference evidence="1" key="1">
    <citation type="submission" date="2015-11" db="EMBL/GenBank/DDBJ databases">
        <title>De novo transcriptome assembly of four potential Pierce s Disease insect vectors from Arizona vineyards.</title>
        <authorList>
            <person name="Tassone E.E."/>
        </authorList>
    </citation>
    <scope>NUCLEOTIDE SEQUENCE</scope>
</reference>
<dbReference type="EMBL" id="GECU01000130">
    <property type="protein sequence ID" value="JAT07577.1"/>
    <property type="molecule type" value="Transcribed_RNA"/>
</dbReference>
<accession>A0A1B6K7Z9</accession>
<name>A0A1B6K7Z9_9HEMI</name>
<dbReference type="AlphaFoldDB" id="A0A1B6K7Z9"/>
<organism evidence="1">
    <name type="scientific">Homalodisca liturata</name>
    <dbReference type="NCBI Taxonomy" id="320908"/>
    <lineage>
        <taxon>Eukaryota</taxon>
        <taxon>Metazoa</taxon>
        <taxon>Ecdysozoa</taxon>
        <taxon>Arthropoda</taxon>
        <taxon>Hexapoda</taxon>
        <taxon>Insecta</taxon>
        <taxon>Pterygota</taxon>
        <taxon>Neoptera</taxon>
        <taxon>Paraneoptera</taxon>
        <taxon>Hemiptera</taxon>
        <taxon>Auchenorrhyncha</taxon>
        <taxon>Membracoidea</taxon>
        <taxon>Cicadellidae</taxon>
        <taxon>Cicadellinae</taxon>
        <taxon>Proconiini</taxon>
        <taxon>Homalodisca</taxon>
    </lineage>
</organism>
<protein>
    <submittedName>
        <fullName evidence="1">Uncharacterized protein</fullName>
    </submittedName>
</protein>